<dbReference type="PANTHER" id="PTHR48016">
    <property type="entry name" value="MAP KINASE KINASE KINASE SSK2-RELATED-RELATED"/>
    <property type="match status" value="1"/>
</dbReference>
<dbReference type="InterPro" id="IPR008271">
    <property type="entry name" value="Ser/Thr_kinase_AS"/>
</dbReference>
<evidence type="ECO:0000256" key="4">
    <source>
        <dbReference type="ARBA" id="ARBA00022741"/>
    </source>
</evidence>
<keyword evidence="4" id="KW-0547">Nucleotide-binding</keyword>
<dbReference type="PROSITE" id="PS00108">
    <property type="entry name" value="PROTEIN_KINASE_ST"/>
    <property type="match status" value="1"/>
</dbReference>
<keyword evidence="2" id="KW-0723">Serine/threonine-protein kinase</keyword>
<keyword evidence="10" id="KW-1185">Reference proteome</keyword>
<dbReference type="SMART" id="SM00220">
    <property type="entry name" value="S_TKc"/>
    <property type="match status" value="1"/>
</dbReference>
<dbReference type="InterPro" id="IPR050538">
    <property type="entry name" value="MAP_kinase_kinase_kinase"/>
</dbReference>
<evidence type="ECO:0000256" key="2">
    <source>
        <dbReference type="ARBA" id="ARBA00022527"/>
    </source>
</evidence>
<evidence type="ECO:0000256" key="1">
    <source>
        <dbReference type="ARBA" id="ARBA00006529"/>
    </source>
</evidence>
<feature type="domain" description="Protein kinase" evidence="8">
    <location>
        <begin position="1"/>
        <end position="206"/>
    </location>
</feature>
<dbReference type="GO" id="GO:0005524">
    <property type="term" value="F:ATP binding"/>
    <property type="evidence" value="ECO:0007669"/>
    <property type="project" value="UniProtKB-KW"/>
</dbReference>
<keyword evidence="5 9" id="KW-0418">Kinase</keyword>
<dbReference type="Gene3D" id="1.10.510.10">
    <property type="entry name" value="Transferase(Phosphotransferase) domain 1"/>
    <property type="match status" value="1"/>
</dbReference>
<dbReference type="EMBL" id="KZ993461">
    <property type="protein sequence ID" value="RKP04777.1"/>
    <property type="molecule type" value="Genomic_DNA"/>
</dbReference>
<dbReference type="SUPFAM" id="SSF56112">
    <property type="entry name" value="Protein kinase-like (PK-like)"/>
    <property type="match status" value="1"/>
</dbReference>
<organism evidence="9 10">
    <name type="scientific">Thamnocephalis sphaerospora</name>
    <dbReference type="NCBI Taxonomy" id="78915"/>
    <lineage>
        <taxon>Eukaryota</taxon>
        <taxon>Fungi</taxon>
        <taxon>Fungi incertae sedis</taxon>
        <taxon>Zoopagomycota</taxon>
        <taxon>Zoopagomycotina</taxon>
        <taxon>Zoopagomycetes</taxon>
        <taxon>Zoopagales</taxon>
        <taxon>Sigmoideomycetaceae</taxon>
        <taxon>Thamnocephalis</taxon>
    </lineage>
</organism>
<dbReference type="STRING" id="78915.A0A4P9XGN0"/>
<feature type="region of interest" description="Disordered" evidence="7">
    <location>
        <begin position="217"/>
        <end position="265"/>
    </location>
</feature>
<dbReference type="GO" id="GO:0038066">
    <property type="term" value="P:p38MAPK cascade"/>
    <property type="evidence" value="ECO:0007669"/>
    <property type="project" value="TreeGrafter"/>
</dbReference>
<evidence type="ECO:0000256" key="6">
    <source>
        <dbReference type="ARBA" id="ARBA00022840"/>
    </source>
</evidence>
<protein>
    <submittedName>
        <fullName evidence="9">Kinase-like domain-containing protein</fullName>
    </submittedName>
</protein>
<feature type="non-terminal residue" evidence="9">
    <location>
        <position position="1"/>
    </location>
</feature>
<accession>A0A4P9XGN0</accession>
<evidence type="ECO:0000256" key="7">
    <source>
        <dbReference type="SAM" id="MobiDB-lite"/>
    </source>
</evidence>
<evidence type="ECO:0000313" key="9">
    <source>
        <dbReference type="EMBL" id="RKP04777.1"/>
    </source>
</evidence>
<dbReference type="InterPro" id="IPR011009">
    <property type="entry name" value="Kinase-like_dom_sf"/>
</dbReference>
<reference evidence="10" key="1">
    <citation type="journal article" date="2018" name="Nat. Microbiol.">
        <title>Leveraging single-cell genomics to expand the fungal tree of life.</title>
        <authorList>
            <person name="Ahrendt S.R."/>
            <person name="Quandt C.A."/>
            <person name="Ciobanu D."/>
            <person name="Clum A."/>
            <person name="Salamov A."/>
            <person name="Andreopoulos B."/>
            <person name="Cheng J.F."/>
            <person name="Woyke T."/>
            <person name="Pelin A."/>
            <person name="Henrissat B."/>
            <person name="Reynolds N.K."/>
            <person name="Benny G.L."/>
            <person name="Smith M.E."/>
            <person name="James T.Y."/>
            <person name="Grigoriev I.V."/>
        </authorList>
    </citation>
    <scope>NUCLEOTIDE SEQUENCE [LARGE SCALE GENOMIC DNA]</scope>
    <source>
        <strain evidence="10">RSA 1356</strain>
    </source>
</reference>
<evidence type="ECO:0000256" key="5">
    <source>
        <dbReference type="ARBA" id="ARBA00022777"/>
    </source>
</evidence>
<dbReference type="PANTHER" id="PTHR48016:SF32">
    <property type="entry name" value="MITOGEN-ACTIVATED PROTEIN KINASE KINASE KINASE 4"/>
    <property type="match status" value="1"/>
</dbReference>
<dbReference type="AlphaFoldDB" id="A0A4P9XGN0"/>
<dbReference type="Proteomes" id="UP000271241">
    <property type="component" value="Unassembled WGS sequence"/>
</dbReference>
<evidence type="ECO:0000313" key="10">
    <source>
        <dbReference type="Proteomes" id="UP000271241"/>
    </source>
</evidence>
<gene>
    <name evidence="9" type="ORF">THASP1DRAFT_20714</name>
</gene>
<evidence type="ECO:0000256" key="3">
    <source>
        <dbReference type="ARBA" id="ARBA00022679"/>
    </source>
</evidence>
<dbReference type="Pfam" id="PF00069">
    <property type="entry name" value="Pkinase"/>
    <property type="match status" value="1"/>
</dbReference>
<evidence type="ECO:0000259" key="8">
    <source>
        <dbReference type="PROSITE" id="PS50011"/>
    </source>
</evidence>
<keyword evidence="6" id="KW-0067">ATP-binding</keyword>
<name>A0A4P9XGN0_9FUNG</name>
<dbReference type="GO" id="GO:0004674">
    <property type="term" value="F:protein serine/threonine kinase activity"/>
    <property type="evidence" value="ECO:0007669"/>
    <property type="project" value="UniProtKB-KW"/>
</dbReference>
<feature type="compositionally biased region" description="Polar residues" evidence="7">
    <location>
        <begin position="239"/>
        <end position="255"/>
    </location>
</feature>
<sequence>YGMEVHRDKVYIFMEYCQGGTLTALLEHGRIEDENVMRVYTAQMLRGAAYLHSNNIVHRDIKPDNILFDEHGSIKFVDFGAAKMIANNPKTYAQTLGKAAGMNMGSLTGTPVYMAPEVITGGEKGRRGAQDIWSIGCCVLEMVTGHRPWHNLDNEWAVMFHVATGRPLLPDPSQLSEHGLDFLRCCFNRAATARATAQELLSHPWLKDVQEVEAQMRPAGSTPSTMTTQSISTMSGSTLGPTTPGMLQSINTTERPLTLPPPSKV</sequence>
<keyword evidence="3" id="KW-0808">Transferase</keyword>
<proteinExistence type="inferred from homology"/>
<dbReference type="InterPro" id="IPR000719">
    <property type="entry name" value="Prot_kinase_dom"/>
</dbReference>
<comment type="similarity">
    <text evidence="1">Belongs to the protein kinase superfamily. STE Ser/Thr protein kinase family. MAP kinase kinase kinase subfamily.</text>
</comment>
<feature type="compositionally biased region" description="Low complexity" evidence="7">
    <location>
        <begin position="221"/>
        <end position="238"/>
    </location>
</feature>
<dbReference type="PROSITE" id="PS50011">
    <property type="entry name" value="PROTEIN_KINASE_DOM"/>
    <property type="match status" value="1"/>
</dbReference>
<dbReference type="OrthoDB" id="1043025at2759"/>